<evidence type="ECO:0000259" key="9">
    <source>
        <dbReference type="PROSITE" id="PS50893"/>
    </source>
</evidence>
<keyword evidence="3 8" id="KW-0812">Transmembrane</keyword>
<dbReference type="InterPro" id="IPR003439">
    <property type="entry name" value="ABC_transporter-like_ATP-bd"/>
</dbReference>
<dbReference type="CDD" id="cd03244">
    <property type="entry name" value="ABCC_MRP_domain2"/>
    <property type="match status" value="1"/>
</dbReference>
<dbReference type="CDD" id="cd03250">
    <property type="entry name" value="ABCC_MRP_domain1"/>
    <property type="match status" value="1"/>
</dbReference>
<evidence type="ECO:0000256" key="2">
    <source>
        <dbReference type="ARBA" id="ARBA00022448"/>
    </source>
</evidence>
<feature type="domain" description="ABC transporter" evidence="9">
    <location>
        <begin position="416"/>
        <end position="639"/>
    </location>
</feature>
<evidence type="ECO:0000256" key="8">
    <source>
        <dbReference type="SAM" id="Phobius"/>
    </source>
</evidence>
<evidence type="ECO:0000256" key="6">
    <source>
        <dbReference type="ARBA" id="ARBA00022989"/>
    </source>
</evidence>
<dbReference type="InterPro" id="IPR003593">
    <property type="entry name" value="AAA+_ATPase"/>
</dbReference>
<protein>
    <recommendedName>
        <fullName evidence="13">Multidrug resistance-associated protein 4-like</fullName>
    </recommendedName>
</protein>
<feature type="transmembrane region" description="Helical" evidence="8">
    <location>
        <begin position="850"/>
        <end position="869"/>
    </location>
</feature>
<keyword evidence="7 8" id="KW-0472">Membrane</keyword>
<evidence type="ECO:0000256" key="4">
    <source>
        <dbReference type="ARBA" id="ARBA00022741"/>
    </source>
</evidence>
<dbReference type="SMART" id="SM00382">
    <property type="entry name" value="AAA"/>
    <property type="match status" value="2"/>
</dbReference>
<dbReference type="InterPro" id="IPR036640">
    <property type="entry name" value="ABC1_TM_sf"/>
</dbReference>
<dbReference type="PANTHER" id="PTHR24223">
    <property type="entry name" value="ATP-BINDING CASSETTE SUB-FAMILY C"/>
    <property type="match status" value="1"/>
</dbReference>
<dbReference type="InterPro" id="IPR050173">
    <property type="entry name" value="ABC_transporter_C-like"/>
</dbReference>
<dbReference type="PANTHER" id="PTHR24223:SF448">
    <property type="entry name" value="FI20146P1-RELATED"/>
    <property type="match status" value="1"/>
</dbReference>
<keyword evidence="12" id="KW-1185">Reference proteome</keyword>
<dbReference type="Gene3D" id="1.20.1560.10">
    <property type="entry name" value="ABC transporter type 1, transmembrane domain"/>
    <property type="match status" value="2"/>
</dbReference>
<proteinExistence type="predicted"/>
<feature type="transmembrane region" description="Helical" evidence="8">
    <location>
        <begin position="935"/>
        <end position="957"/>
    </location>
</feature>
<accession>A0ABM5IB44</accession>
<evidence type="ECO:0000256" key="5">
    <source>
        <dbReference type="ARBA" id="ARBA00022840"/>
    </source>
</evidence>
<evidence type="ECO:0008006" key="13">
    <source>
        <dbReference type="Google" id="ProtNLM"/>
    </source>
</evidence>
<dbReference type="EnsemblMetazoa" id="XM_028273179.2">
    <property type="protein sequence ID" value="XP_028128980.2"/>
    <property type="gene ID" value="LOC114325184"/>
</dbReference>
<dbReference type="GeneID" id="114325184"/>
<dbReference type="Pfam" id="PF00005">
    <property type="entry name" value="ABC_tran"/>
    <property type="match status" value="2"/>
</dbReference>
<keyword evidence="5" id="KW-0067">ATP-binding</keyword>
<dbReference type="SUPFAM" id="SSF90123">
    <property type="entry name" value="ABC transporter transmembrane region"/>
    <property type="match status" value="2"/>
</dbReference>
<feature type="domain" description="ABC transmembrane type-1" evidence="10">
    <location>
        <begin position="102"/>
        <end position="349"/>
    </location>
</feature>
<dbReference type="Proteomes" id="UP001652700">
    <property type="component" value="Unplaced"/>
</dbReference>
<feature type="domain" description="ABC transmembrane type-1" evidence="10">
    <location>
        <begin position="701"/>
        <end position="992"/>
    </location>
</feature>
<keyword evidence="4" id="KW-0547">Nucleotide-binding</keyword>
<evidence type="ECO:0000313" key="11">
    <source>
        <dbReference type="EnsemblMetazoa" id="XP_028128980.2"/>
    </source>
</evidence>
<evidence type="ECO:0000256" key="3">
    <source>
        <dbReference type="ARBA" id="ARBA00022692"/>
    </source>
</evidence>
<comment type="subcellular location">
    <subcellularLocation>
        <location evidence="1">Membrane</location>
    </subcellularLocation>
</comment>
<evidence type="ECO:0000256" key="1">
    <source>
        <dbReference type="ARBA" id="ARBA00004370"/>
    </source>
</evidence>
<dbReference type="InterPro" id="IPR011527">
    <property type="entry name" value="ABC1_TM_dom"/>
</dbReference>
<sequence>MERRSKIIKKRNPVEKANPLSRLFFLYMFPIFKKTYQYEFIDEDLFRPLKEHTSSILGAQLEKIWKEEFVKHKRTALHRALFRMFGFRFILYGVIKLVDQLMLIVMIPLCIGKLVSFFETSPARLSKQDAYFYAGILVICMFTDALLIHSAYMGLQHIAMKIRVACSSLIYRKILKMSHAALSNTTVGQLVNLLSNDVSKFDEVFDIVHFAWIGPIQVAVGTGLLYRQIGMGAFCGVSFLLLFVPLQIWLAHKISVLRLRTALRTDERVRLMHELVSGIRVIKMYCWEKHFSKLINLARRNEVKAIMFHSYLIGIIFSFEIFISRTSIFISILGYVMFGNYVTAERVFALTAIYNCMRPIITMLFSLSVSALAVINVSILRLHHVLKFDEIDSKNNELVVDDKSIIYSKETHPPRIVFDRVCAKWVDEATEDTLIDISFDVSSSMLVTIIGPVGSGKTSIFNTILGELPVKSGVLEVVGSISYAPQEPWLFASSVRENILFGEKYVETRYKTVVDMCSLTSDFNLLPYGDGTLVGERGKALSGGQRARISLARCVYKNADIYLLDDPLSAVDAKVARSLYDKCIRAFLSDKICLLVTHQLQFLKTANKIIILKDGEIKMVGNYSDLKKSDQYFVNVIETIQFEDVVDEKRKIGSRQSSFLVEDIYYEDEDIEEEVLISGKIKLATYMSYFTAGGNIATISLLIFLFIICQVFANGGEYFLSYWVNLEQEFSRRQSGSSNRYLNKTLDRPKIITYYSMLTVGTIIIAVVKSVYFLTFLTIAARKLHDLMFSNIINATMNFFDNIPSGRILNRFSKDLGTVDEYLPSILVDVIEIGLLLLGVLTLSSIVEPYLLIVSACLLLVFYLMRLVYIETSRNVKRLEAVNKSPMFSHMSSTMYGLDTIRAFSAENMLIQQFDDLQDIHSSAWFIYLASGKCFALWLDLVCVFFIAIVVFTLLLINRGFYGGDMGLVITQYLSLMGSLQWGMRQFTELENNMTSVERILDCTKLETEPVRTKPPKLPANWPEHGEIEFKNVFLKYDDTEPWVLIDLNFLVKSGEKVGIVGRTGAGKSSTIGALFQLYPLDGSILIDGLDITRIPVDIIRSRISIIPQEPVLFSGTMRQNLDPLNHYSDEILWDALDQVELKEVLEEFPSGLNTMVSENGTNFSVGQRQLVCLARALIKNNKILVLDEATASVDPHTDSFIQTTIKEKFADCTVITIAHRLHTVMDSDRILVMNRGTVEEYDHPYILLQSENGLLRTLVDATGDITAKHLELTAKENYDKKKVN</sequence>
<dbReference type="PROSITE" id="PS50929">
    <property type="entry name" value="ABC_TM1F"/>
    <property type="match status" value="2"/>
</dbReference>
<evidence type="ECO:0000256" key="7">
    <source>
        <dbReference type="ARBA" id="ARBA00023136"/>
    </source>
</evidence>
<feature type="transmembrane region" description="Helical" evidence="8">
    <location>
        <begin position="358"/>
        <end position="380"/>
    </location>
</feature>
<dbReference type="Pfam" id="PF00664">
    <property type="entry name" value="ABC_membrane"/>
    <property type="match status" value="2"/>
</dbReference>
<feature type="domain" description="ABC transporter" evidence="9">
    <location>
        <begin position="1028"/>
        <end position="1261"/>
    </location>
</feature>
<dbReference type="PROSITE" id="PS50893">
    <property type="entry name" value="ABC_TRANSPORTER_2"/>
    <property type="match status" value="2"/>
</dbReference>
<reference evidence="11" key="1">
    <citation type="submission" date="2025-05" db="UniProtKB">
        <authorList>
            <consortium name="EnsemblMetazoa"/>
        </authorList>
    </citation>
    <scope>IDENTIFICATION</scope>
</reference>
<feature type="transmembrane region" description="Helical" evidence="8">
    <location>
        <begin position="752"/>
        <end position="780"/>
    </location>
</feature>
<feature type="transmembrane region" description="Helical" evidence="8">
    <location>
        <begin position="130"/>
        <end position="152"/>
    </location>
</feature>
<dbReference type="InterPro" id="IPR017871">
    <property type="entry name" value="ABC_transporter-like_CS"/>
</dbReference>
<feature type="transmembrane region" description="Helical" evidence="8">
    <location>
        <begin position="822"/>
        <end position="844"/>
    </location>
</feature>
<dbReference type="RefSeq" id="XP_028128980.2">
    <property type="nucleotide sequence ID" value="XM_028273179.2"/>
</dbReference>
<feature type="transmembrane region" description="Helical" evidence="8">
    <location>
        <begin position="229"/>
        <end position="250"/>
    </location>
</feature>
<evidence type="ECO:0000313" key="12">
    <source>
        <dbReference type="Proteomes" id="UP001652700"/>
    </source>
</evidence>
<keyword evidence="6 8" id="KW-1133">Transmembrane helix</keyword>
<evidence type="ECO:0000259" key="10">
    <source>
        <dbReference type="PROSITE" id="PS50929"/>
    </source>
</evidence>
<dbReference type="PROSITE" id="PS00211">
    <property type="entry name" value="ABC_TRANSPORTER_1"/>
    <property type="match status" value="2"/>
</dbReference>
<dbReference type="Gene3D" id="3.40.50.300">
    <property type="entry name" value="P-loop containing nucleotide triphosphate hydrolases"/>
    <property type="match status" value="2"/>
</dbReference>
<organism evidence="11 12">
    <name type="scientific">Diabrotica virgifera virgifera</name>
    <name type="common">western corn rootworm</name>
    <dbReference type="NCBI Taxonomy" id="50390"/>
    <lineage>
        <taxon>Eukaryota</taxon>
        <taxon>Metazoa</taxon>
        <taxon>Ecdysozoa</taxon>
        <taxon>Arthropoda</taxon>
        <taxon>Hexapoda</taxon>
        <taxon>Insecta</taxon>
        <taxon>Pterygota</taxon>
        <taxon>Neoptera</taxon>
        <taxon>Endopterygota</taxon>
        <taxon>Coleoptera</taxon>
        <taxon>Polyphaga</taxon>
        <taxon>Cucujiformia</taxon>
        <taxon>Chrysomeloidea</taxon>
        <taxon>Chrysomelidae</taxon>
        <taxon>Galerucinae</taxon>
        <taxon>Diabroticina</taxon>
        <taxon>Diabroticites</taxon>
        <taxon>Diabrotica</taxon>
    </lineage>
</organism>
<dbReference type="InterPro" id="IPR027417">
    <property type="entry name" value="P-loop_NTPase"/>
</dbReference>
<feature type="transmembrane region" description="Helical" evidence="8">
    <location>
        <begin position="308"/>
        <end position="338"/>
    </location>
</feature>
<feature type="transmembrane region" description="Helical" evidence="8">
    <location>
        <begin position="689"/>
        <end position="713"/>
    </location>
</feature>
<keyword evidence="2" id="KW-0813">Transport</keyword>
<dbReference type="SUPFAM" id="SSF52540">
    <property type="entry name" value="P-loop containing nucleoside triphosphate hydrolases"/>
    <property type="match status" value="2"/>
</dbReference>
<name>A0ABM5IB44_DIAVI</name>